<reference evidence="4" key="1">
    <citation type="journal article" date="2019" name="Int. J. Syst. Evol. Microbiol.">
        <title>The Global Catalogue of Microorganisms (GCM) 10K type strain sequencing project: providing services to taxonomists for standard genome sequencing and annotation.</title>
        <authorList>
            <consortium name="The Broad Institute Genomics Platform"/>
            <consortium name="The Broad Institute Genome Sequencing Center for Infectious Disease"/>
            <person name="Wu L."/>
            <person name="Ma J."/>
        </authorList>
    </citation>
    <scope>NUCLEOTIDE SEQUENCE [LARGE SCALE GENOMIC DNA]</scope>
    <source>
        <strain evidence="4">CGMCC 4.7680</strain>
    </source>
</reference>
<dbReference type="EMBL" id="BNAW01000034">
    <property type="protein sequence ID" value="GHG32188.1"/>
    <property type="molecule type" value="Genomic_DNA"/>
</dbReference>
<dbReference type="GO" id="GO:0016787">
    <property type="term" value="F:hydrolase activity"/>
    <property type="evidence" value="ECO:0007669"/>
    <property type="project" value="UniProtKB-KW"/>
</dbReference>
<keyword evidence="3" id="KW-0378">Hydrolase</keyword>
<sequence>MPYPTTLSQSTLEVPVRDPRSGADGRLQRLLTGLAHKHGVPAAQLVVTDGGRTASATAGEITAEAKFPVGSITKAFTAALAMLLVADGDLDPDDPLGEHLDGLGPQVGRPTVGQVLSHTGGLPAALGAAADGAGSARRYLRACRDAGLVQPPGLGFSYSNVGYVLTGYLVEAVTGMSWWEAMESLLLDEFGIDAAFVVGPGARRRTGAHVSGHAVHAASGRARPVAQTLTPAEAAAGALALSAADLAAFGRMFCGGDGPLPAELAERMRRPVPGAEPFGLADGWGLGLAGYRGADADWSGHDGTADGTSCHLRIDASHGRVVALTTNGSTGSALWTDLVAALRADGLPVGDYELPRDLDRAARPAADLTGRYTNGDLEYEVDVRADGDAVLVVDGEVYPELALLRDGAFSVREPGTGRRIIGGRFLTDPATGTVSAMQAGGRVARRRRRAS</sequence>
<accession>A0ABQ3KL59</accession>
<dbReference type="InterPro" id="IPR012338">
    <property type="entry name" value="Beta-lactam/transpept-like"/>
</dbReference>
<dbReference type="Proteomes" id="UP000649955">
    <property type="component" value="Unassembled WGS sequence"/>
</dbReference>
<dbReference type="Pfam" id="PF00144">
    <property type="entry name" value="Beta-lactamase"/>
    <property type="match status" value="1"/>
</dbReference>
<dbReference type="RefSeq" id="WP_191314712.1">
    <property type="nucleotide sequence ID" value="NZ_BNAW01000034.1"/>
</dbReference>
<dbReference type="InterPro" id="IPR050491">
    <property type="entry name" value="AmpC-like"/>
</dbReference>
<feature type="compositionally biased region" description="Polar residues" evidence="1">
    <location>
        <begin position="1"/>
        <end position="12"/>
    </location>
</feature>
<gene>
    <name evidence="3" type="ORF">GCM10017567_60430</name>
</gene>
<evidence type="ECO:0000259" key="2">
    <source>
        <dbReference type="Pfam" id="PF00144"/>
    </source>
</evidence>
<dbReference type="PANTHER" id="PTHR46825:SF7">
    <property type="entry name" value="D-ALANYL-D-ALANINE CARBOXYPEPTIDASE"/>
    <property type="match status" value="1"/>
</dbReference>
<evidence type="ECO:0000256" key="1">
    <source>
        <dbReference type="SAM" id="MobiDB-lite"/>
    </source>
</evidence>
<dbReference type="Gene3D" id="3.40.710.10">
    <property type="entry name" value="DD-peptidase/beta-lactamase superfamily"/>
    <property type="match status" value="1"/>
</dbReference>
<proteinExistence type="predicted"/>
<evidence type="ECO:0000313" key="4">
    <source>
        <dbReference type="Proteomes" id="UP000649955"/>
    </source>
</evidence>
<evidence type="ECO:0000313" key="3">
    <source>
        <dbReference type="EMBL" id="GHG32188.1"/>
    </source>
</evidence>
<organism evidence="3 4">
    <name type="scientific">Amycolatopsis bullii</name>
    <dbReference type="NCBI Taxonomy" id="941987"/>
    <lineage>
        <taxon>Bacteria</taxon>
        <taxon>Bacillati</taxon>
        <taxon>Actinomycetota</taxon>
        <taxon>Actinomycetes</taxon>
        <taxon>Pseudonocardiales</taxon>
        <taxon>Pseudonocardiaceae</taxon>
        <taxon>Amycolatopsis</taxon>
    </lineage>
</organism>
<feature type="domain" description="Beta-lactamase-related" evidence="2">
    <location>
        <begin position="27"/>
        <end position="331"/>
    </location>
</feature>
<protein>
    <submittedName>
        <fullName evidence="3">Serine hydrolase</fullName>
    </submittedName>
</protein>
<dbReference type="InterPro" id="IPR001466">
    <property type="entry name" value="Beta-lactam-related"/>
</dbReference>
<feature type="region of interest" description="Disordered" evidence="1">
    <location>
        <begin position="1"/>
        <end position="22"/>
    </location>
</feature>
<keyword evidence="4" id="KW-1185">Reference proteome</keyword>
<dbReference type="SUPFAM" id="SSF56601">
    <property type="entry name" value="beta-lactamase/transpeptidase-like"/>
    <property type="match status" value="1"/>
</dbReference>
<name>A0ABQ3KL59_9PSEU</name>
<dbReference type="PANTHER" id="PTHR46825">
    <property type="entry name" value="D-ALANYL-D-ALANINE-CARBOXYPEPTIDASE/ENDOPEPTIDASE AMPH"/>
    <property type="match status" value="1"/>
</dbReference>
<comment type="caution">
    <text evidence="3">The sequence shown here is derived from an EMBL/GenBank/DDBJ whole genome shotgun (WGS) entry which is preliminary data.</text>
</comment>